<evidence type="ECO:0000256" key="3">
    <source>
        <dbReference type="ARBA" id="ARBA00023027"/>
    </source>
</evidence>
<dbReference type="InterPro" id="IPR016163">
    <property type="entry name" value="Ald_DH_C"/>
</dbReference>
<reference evidence="6" key="1">
    <citation type="submission" date="2017-05" db="EMBL/GenBank/DDBJ databases">
        <authorList>
            <person name="Lin X."/>
        </authorList>
    </citation>
    <scope>NUCLEOTIDE SEQUENCE [LARGE SCALE GENOMIC DNA]</scope>
    <source>
        <strain evidence="6">JLT2012</strain>
    </source>
</reference>
<keyword evidence="2" id="KW-0560">Oxidoreductase</keyword>
<name>A0A219B3N7_9SPHN</name>
<keyword evidence="3" id="KW-0520">NAD</keyword>
<dbReference type="RefSeq" id="WP_088711744.1">
    <property type="nucleotide sequence ID" value="NZ_NFZT01000001.1"/>
</dbReference>
<organism evidence="5 6">
    <name type="scientific">Pacificimonas flava</name>
    <dbReference type="NCBI Taxonomy" id="1234595"/>
    <lineage>
        <taxon>Bacteria</taxon>
        <taxon>Pseudomonadati</taxon>
        <taxon>Pseudomonadota</taxon>
        <taxon>Alphaproteobacteria</taxon>
        <taxon>Sphingomonadales</taxon>
        <taxon>Sphingosinicellaceae</taxon>
        <taxon>Pacificimonas</taxon>
    </lineage>
</organism>
<dbReference type="CDD" id="cd07095">
    <property type="entry name" value="ALDH_SGSD_AstD"/>
    <property type="match status" value="1"/>
</dbReference>
<dbReference type="OrthoDB" id="9802947at2"/>
<dbReference type="Gene3D" id="3.40.605.10">
    <property type="entry name" value="Aldehyde Dehydrogenase, Chain A, domain 1"/>
    <property type="match status" value="1"/>
</dbReference>
<keyword evidence="1" id="KW-0056">Arginine metabolism</keyword>
<dbReference type="InterPro" id="IPR016160">
    <property type="entry name" value="Ald_DH_CS_CYS"/>
</dbReference>
<dbReference type="FunFam" id="3.40.605.10:FF:000010">
    <property type="entry name" value="N-succinylglutamate 5-semialdehyde dehydrogenase"/>
    <property type="match status" value="1"/>
</dbReference>
<dbReference type="InterPro" id="IPR017649">
    <property type="entry name" value="SuccinylGlu_semiald_DH_AstD"/>
</dbReference>
<dbReference type="PANTHER" id="PTHR11699">
    <property type="entry name" value="ALDEHYDE DEHYDROGENASE-RELATED"/>
    <property type="match status" value="1"/>
</dbReference>
<dbReference type="InterPro" id="IPR016162">
    <property type="entry name" value="Ald_DH_N"/>
</dbReference>
<dbReference type="AlphaFoldDB" id="A0A219B3N7"/>
<evidence type="ECO:0000259" key="4">
    <source>
        <dbReference type="Pfam" id="PF00171"/>
    </source>
</evidence>
<feature type="domain" description="Aldehyde dehydrogenase" evidence="4">
    <location>
        <begin position="7"/>
        <end position="450"/>
    </location>
</feature>
<evidence type="ECO:0000256" key="2">
    <source>
        <dbReference type="ARBA" id="ARBA00023002"/>
    </source>
</evidence>
<dbReference type="NCBIfam" id="NF006992">
    <property type="entry name" value="PRK09457.1"/>
    <property type="match status" value="1"/>
</dbReference>
<dbReference type="PROSITE" id="PS00070">
    <property type="entry name" value="ALDEHYDE_DEHYDR_CYS"/>
    <property type="match status" value="1"/>
</dbReference>
<dbReference type="InterPro" id="IPR015590">
    <property type="entry name" value="Aldehyde_DH_dom"/>
</dbReference>
<dbReference type="SUPFAM" id="SSF53720">
    <property type="entry name" value="ALDH-like"/>
    <property type="match status" value="1"/>
</dbReference>
<dbReference type="InterPro" id="IPR016161">
    <property type="entry name" value="Ald_DH/histidinol_DH"/>
</dbReference>
<comment type="caution">
    <text evidence="5">The sequence shown here is derived from an EMBL/GenBank/DDBJ whole genome shotgun (WGS) entry which is preliminary data.</text>
</comment>
<dbReference type="Gene3D" id="3.40.309.10">
    <property type="entry name" value="Aldehyde Dehydrogenase, Chain A, domain 2"/>
    <property type="match status" value="1"/>
</dbReference>
<protein>
    <submittedName>
        <fullName evidence="5">Succinylglutamate-semialdehyde dehydrogenase</fullName>
    </submittedName>
</protein>
<evidence type="ECO:0000313" key="6">
    <source>
        <dbReference type="Proteomes" id="UP000198462"/>
    </source>
</evidence>
<accession>A0A219B3N7</accession>
<dbReference type="GO" id="GO:0043824">
    <property type="term" value="F:succinylglutamate-semialdehyde dehydrogenase activity"/>
    <property type="evidence" value="ECO:0007669"/>
    <property type="project" value="InterPro"/>
</dbReference>
<dbReference type="EMBL" id="NFZT01000001">
    <property type="protein sequence ID" value="OWV32955.1"/>
    <property type="molecule type" value="Genomic_DNA"/>
</dbReference>
<dbReference type="NCBIfam" id="TIGR03240">
    <property type="entry name" value="arg_catab_astD"/>
    <property type="match status" value="1"/>
</dbReference>
<evidence type="ECO:0000256" key="1">
    <source>
        <dbReference type="ARBA" id="ARBA00022503"/>
    </source>
</evidence>
<sequence length="481" mass="51469">MSHPELLSIDPATGEEVWRGPAASEADVDAAVAKARAAQPAWERTPSADRRDVLQRYQNAVRDRADELARIISRETGKPLWETNGEVQATQAKVDISITAYQERTGSREKEGDQFRQALRHRAHGVLAVLGPYNFPAHLPNGHIVPGLLAGNAMVFKPSELTPATAEFMKECWTEAGLPDGCLQIVQGAGETGRALAGHAGINGLLFTGSARTGHALARQFAETPGKILALEMGGNNPLVCWDIAQANAEDAAALVAQSAFLSAGQRCTNARRLIVEERSHEALLEALVELSGDLIVGAPFDDPQPFMGPVISNAAADTLQEQYRGLVAAGAREIVPLTRPDPSLPFLTPAILDVTSVVDRPDEEMFGPVLQVVRVPHFNAAVAEANATRFGLSAGLIASDAELYERFRREIRAGIVNWNRPTNGASSAAPFGGIGDSGNHRPSAYYAADYCAYPVASLEHDRISGDIGLGRKSLQTTEPE</sequence>
<gene>
    <name evidence="5" type="ORF">B5C34_05435</name>
</gene>
<keyword evidence="6" id="KW-1185">Reference proteome</keyword>
<dbReference type="GO" id="GO:0006527">
    <property type="term" value="P:L-arginine catabolic process"/>
    <property type="evidence" value="ECO:0007669"/>
    <property type="project" value="InterPro"/>
</dbReference>
<evidence type="ECO:0000313" key="5">
    <source>
        <dbReference type="EMBL" id="OWV32955.1"/>
    </source>
</evidence>
<proteinExistence type="predicted"/>
<dbReference type="Pfam" id="PF00171">
    <property type="entry name" value="Aldedh"/>
    <property type="match status" value="1"/>
</dbReference>
<dbReference type="Proteomes" id="UP000198462">
    <property type="component" value="Unassembled WGS sequence"/>
</dbReference>